<feature type="domain" description="Lipoyl-binding" evidence="2">
    <location>
        <begin position="86"/>
        <end position="147"/>
    </location>
</feature>
<evidence type="ECO:0000259" key="2">
    <source>
        <dbReference type="Pfam" id="PF00364"/>
    </source>
</evidence>
<dbReference type="AlphaFoldDB" id="A0A494X5H0"/>
<keyword evidence="5" id="KW-1185">Reference proteome</keyword>
<accession>A0A494X5H0</accession>
<dbReference type="PANTHER" id="PTHR30386">
    <property type="entry name" value="MEMBRANE FUSION SUBUNIT OF EMRAB-TOLC MULTIDRUG EFFLUX PUMP"/>
    <property type="match status" value="1"/>
</dbReference>
<proteinExistence type="predicted"/>
<dbReference type="Proteomes" id="UP000280434">
    <property type="component" value="Unassembled WGS sequence"/>
</dbReference>
<dbReference type="InterPro" id="IPR058982">
    <property type="entry name" value="Beta-barrel_AprE"/>
</dbReference>
<feature type="domain" description="AprE-like beta-barrel" evidence="3">
    <location>
        <begin position="159"/>
        <end position="253"/>
    </location>
</feature>
<gene>
    <name evidence="4" type="ORF">D7S89_26060</name>
</gene>
<dbReference type="Pfam" id="PF26002">
    <property type="entry name" value="Beta-barrel_AprE"/>
    <property type="match status" value="1"/>
</dbReference>
<dbReference type="RefSeq" id="WP_121281761.1">
    <property type="nucleotide sequence ID" value="NZ_RBZV01000021.1"/>
</dbReference>
<organism evidence="4 5">
    <name type="scientific">Trinickia fusca</name>
    <dbReference type="NCBI Taxonomy" id="2419777"/>
    <lineage>
        <taxon>Bacteria</taxon>
        <taxon>Pseudomonadati</taxon>
        <taxon>Pseudomonadota</taxon>
        <taxon>Betaproteobacteria</taxon>
        <taxon>Burkholderiales</taxon>
        <taxon>Burkholderiaceae</taxon>
        <taxon>Trinickia</taxon>
    </lineage>
</organism>
<dbReference type="Pfam" id="PF00364">
    <property type="entry name" value="Biotin_lipoyl"/>
    <property type="match status" value="1"/>
</dbReference>
<name>A0A494X5H0_9BURK</name>
<dbReference type="OrthoDB" id="9775513at2"/>
<keyword evidence="1" id="KW-0812">Transmembrane</keyword>
<dbReference type="InterPro" id="IPR000089">
    <property type="entry name" value="Biotin_lipoyl"/>
</dbReference>
<sequence length="274" mass="29372">MKNNAATTKDKAPLIRQEALVHASLRRHGTVLLTTSRVASITSAAALTTSLCLVALLMCASYTRKVSIHGHLRPAQGALAVVFGVEGVVTKVRVKDGEKVSTGTPMFEIQTAASSGSPIVIVARHAGIVTDLAVDIGQLVKPSLPLALVFPEGTPLEGDAYVSAQLLGQIREGTNVSIRYSALPFQTFGQFHGVITEITETTNVPAAVRSGTTLDQPAESIFRVRIRLDPQSTKSLRDTSQLRSGMLFDASVPLERHRLYQWILPSLSKPSGRI</sequence>
<evidence type="ECO:0000259" key="3">
    <source>
        <dbReference type="Pfam" id="PF26002"/>
    </source>
</evidence>
<keyword evidence="1" id="KW-1133">Transmembrane helix</keyword>
<dbReference type="SUPFAM" id="SSF51230">
    <property type="entry name" value="Single hybrid motif"/>
    <property type="match status" value="1"/>
</dbReference>
<dbReference type="PANTHER" id="PTHR30386:SF28">
    <property type="entry name" value="EXPORTED PROTEIN"/>
    <property type="match status" value="1"/>
</dbReference>
<protein>
    <submittedName>
        <fullName evidence="4">HlyD family efflux transporter periplasmic adaptor subunit</fullName>
    </submittedName>
</protein>
<evidence type="ECO:0000313" key="4">
    <source>
        <dbReference type="EMBL" id="RKP43414.1"/>
    </source>
</evidence>
<reference evidence="4 5" key="1">
    <citation type="submission" date="2018-10" db="EMBL/GenBank/DDBJ databases">
        <title>Paraburkholderia sp. 7MK8-2, isolated from soil.</title>
        <authorList>
            <person name="Gao Z.-H."/>
            <person name="Qiu L.-H."/>
        </authorList>
    </citation>
    <scope>NUCLEOTIDE SEQUENCE [LARGE SCALE GENOMIC DNA]</scope>
    <source>
        <strain evidence="4 5">7MK8-2</strain>
    </source>
</reference>
<evidence type="ECO:0000313" key="5">
    <source>
        <dbReference type="Proteomes" id="UP000280434"/>
    </source>
</evidence>
<evidence type="ECO:0000256" key="1">
    <source>
        <dbReference type="SAM" id="Phobius"/>
    </source>
</evidence>
<dbReference type="InterPro" id="IPR011053">
    <property type="entry name" value="Single_hybrid_motif"/>
</dbReference>
<dbReference type="Gene3D" id="2.40.50.100">
    <property type="match status" value="1"/>
</dbReference>
<dbReference type="EMBL" id="RBZV01000021">
    <property type="protein sequence ID" value="RKP43414.1"/>
    <property type="molecule type" value="Genomic_DNA"/>
</dbReference>
<dbReference type="Gene3D" id="2.40.30.170">
    <property type="match status" value="1"/>
</dbReference>
<dbReference type="InterPro" id="IPR050739">
    <property type="entry name" value="MFP"/>
</dbReference>
<keyword evidence="1" id="KW-0472">Membrane</keyword>
<comment type="caution">
    <text evidence="4">The sequence shown here is derived from an EMBL/GenBank/DDBJ whole genome shotgun (WGS) entry which is preliminary data.</text>
</comment>
<feature type="transmembrane region" description="Helical" evidence="1">
    <location>
        <begin position="41"/>
        <end position="63"/>
    </location>
</feature>